<name>A0A8H3IJF3_9LECA</name>
<dbReference type="SUPFAM" id="SSF53067">
    <property type="entry name" value="Actin-like ATPase domain"/>
    <property type="match status" value="2"/>
</dbReference>
<dbReference type="SMART" id="SM00268">
    <property type="entry name" value="ACTIN"/>
    <property type="match status" value="1"/>
</dbReference>
<dbReference type="Pfam" id="PF00022">
    <property type="entry name" value="Actin"/>
    <property type="match status" value="1"/>
</dbReference>
<dbReference type="InterPro" id="IPR043129">
    <property type="entry name" value="ATPase_NBD"/>
</dbReference>
<dbReference type="InterPro" id="IPR004000">
    <property type="entry name" value="Actin"/>
</dbReference>
<dbReference type="Gene3D" id="3.90.640.10">
    <property type="entry name" value="Actin, Chain A, domain 4"/>
    <property type="match status" value="1"/>
</dbReference>
<evidence type="ECO:0000313" key="3">
    <source>
        <dbReference type="EMBL" id="CAF9920993.1"/>
    </source>
</evidence>
<feature type="region of interest" description="Disordered" evidence="2">
    <location>
        <begin position="1"/>
        <end position="38"/>
    </location>
</feature>
<feature type="region of interest" description="Disordered" evidence="2">
    <location>
        <begin position="462"/>
        <end position="485"/>
    </location>
</feature>
<sequence>MATAAGYFDRKPSSATRPRLSHLQPDPSSPHTPQRTFSSAFNSPSLSFRISEEEPLIFEFGTRHFSAGYAGESAPRCRLGFGPEESRRVGDYRKWMPGYAERKRKRRRVDIWGDDHELWRMDLRGLDMGLVGDKIERAVREAVTKHLLVDMKGKRLVVVLPSLMPHPLLNTVLGTLFTRFQNPGITLLSPPVLSTVVAGLRSGLVVDIGWRETVVAGIYDYREVHENRTTRAMQMVTLEMARLLEKHDTEQRKDATKPVDAVKEEADDTLVAVDLEQAEEVTTRMAWCRSRLGHTPTSPKSKVLPAQLGNASIAEDEPTESATSSDFNEDIPILIPSPSSPRVSIHIPFSAFALPVETALLGDSLQRYELDDHDQPLHKLIYRSLLALPPDVRAVCMSRIIFTGGGSNILGLKARLMDEVAALVEARGWDSVEGKAADERRRRLKEISGNRQLTKAKKVETNNANNPMNSKTPGENIPLPASQAPQVTDPIEEKIRREQEKATRPTVSGVIRGVETLGAWAGASLLASLRIKGVVEIERDAFLQHGLAGARRDAEASAAPQRGMARPSIGGQTGWTLGPWA</sequence>
<dbReference type="Gene3D" id="3.30.420.40">
    <property type="match status" value="3"/>
</dbReference>
<comment type="similarity">
    <text evidence="1">Belongs to the actin family.</text>
</comment>
<keyword evidence="4" id="KW-1185">Reference proteome</keyword>
<protein>
    <recommendedName>
        <fullName evidence="5">Actin-like ATPase domain-containing protein</fullName>
    </recommendedName>
</protein>
<evidence type="ECO:0000256" key="1">
    <source>
        <dbReference type="RuleBase" id="RU000487"/>
    </source>
</evidence>
<dbReference type="AlphaFoldDB" id="A0A8H3IJF3"/>
<reference evidence="3" key="1">
    <citation type="submission" date="2021-03" db="EMBL/GenBank/DDBJ databases">
        <authorList>
            <person name="Tagirdzhanova G."/>
        </authorList>
    </citation>
    <scope>NUCLEOTIDE SEQUENCE</scope>
</reference>
<dbReference type="PANTHER" id="PTHR11937">
    <property type="entry name" value="ACTIN"/>
    <property type="match status" value="1"/>
</dbReference>
<comment type="caution">
    <text evidence="3">The sequence shown here is derived from an EMBL/GenBank/DDBJ whole genome shotgun (WGS) entry which is preliminary data.</text>
</comment>
<dbReference type="OrthoDB" id="337660at2759"/>
<feature type="region of interest" description="Disordered" evidence="2">
    <location>
        <begin position="556"/>
        <end position="581"/>
    </location>
</feature>
<organism evidence="3 4">
    <name type="scientific">Imshaugia aleurites</name>
    <dbReference type="NCBI Taxonomy" id="172621"/>
    <lineage>
        <taxon>Eukaryota</taxon>
        <taxon>Fungi</taxon>
        <taxon>Dikarya</taxon>
        <taxon>Ascomycota</taxon>
        <taxon>Pezizomycotina</taxon>
        <taxon>Lecanoromycetes</taxon>
        <taxon>OSLEUM clade</taxon>
        <taxon>Lecanoromycetidae</taxon>
        <taxon>Lecanorales</taxon>
        <taxon>Lecanorineae</taxon>
        <taxon>Parmeliaceae</taxon>
        <taxon>Imshaugia</taxon>
    </lineage>
</organism>
<feature type="compositionally biased region" description="Polar residues" evidence="2">
    <location>
        <begin position="462"/>
        <end position="473"/>
    </location>
</feature>
<dbReference type="Proteomes" id="UP000664534">
    <property type="component" value="Unassembled WGS sequence"/>
</dbReference>
<evidence type="ECO:0000256" key="2">
    <source>
        <dbReference type="SAM" id="MobiDB-lite"/>
    </source>
</evidence>
<accession>A0A8H3IJF3</accession>
<evidence type="ECO:0008006" key="5">
    <source>
        <dbReference type="Google" id="ProtNLM"/>
    </source>
</evidence>
<proteinExistence type="inferred from homology"/>
<evidence type="ECO:0000313" key="4">
    <source>
        <dbReference type="Proteomes" id="UP000664534"/>
    </source>
</evidence>
<dbReference type="EMBL" id="CAJPDT010000026">
    <property type="protein sequence ID" value="CAF9920993.1"/>
    <property type="molecule type" value="Genomic_DNA"/>
</dbReference>
<feature type="compositionally biased region" description="Polar residues" evidence="2">
    <location>
        <begin position="29"/>
        <end position="38"/>
    </location>
</feature>
<gene>
    <name evidence="3" type="ORF">IMSHALPRED_005062</name>
</gene>